<keyword evidence="2" id="KW-1133">Transmembrane helix</keyword>
<keyword evidence="2" id="KW-0472">Membrane</keyword>
<dbReference type="Pfam" id="PF07969">
    <property type="entry name" value="Amidohydro_3"/>
    <property type="match status" value="1"/>
</dbReference>
<dbReference type="Gene3D" id="3.40.50.150">
    <property type="entry name" value="Vaccinia Virus protein VP39"/>
    <property type="match status" value="1"/>
</dbReference>
<accession>A0A9Q9DS07</accession>
<dbReference type="InterPro" id="IPR004298">
    <property type="entry name" value="Nicotian_synth"/>
</dbReference>
<organism evidence="5 6">
    <name type="scientific">Curvularia clavata</name>
    <dbReference type="NCBI Taxonomy" id="95742"/>
    <lineage>
        <taxon>Eukaryota</taxon>
        <taxon>Fungi</taxon>
        <taxon>Dikarya</taxon>
        <taxon>Ascomycota</taxon>
        <taxon>Pezizomycotina</taxon>
        <taxon>Dothideomycetes</taxon>
        <taxon>Pleosporomycetidae</taxon>
        <taxon>Pleosporales</taxon>
        <taxon>Pleosporineae</taxon>
        <taxon>Pleosporaceae</taxon>
        <taxon>Curvularia</taxon>
    </lineage>
</organism>
<gene>
    <name evidence="5" type="ORF">yc1106_03528</name>
</gene>
<dbReference type="AlphaFoldDB" id="A0A9Q9DS07"/>
<dbReference type="SUPFAM" id="SSF53335">
    <property type="entry name" value="S-adenosyl-L-methionine-dependent methyltransferases"/>
    <property type="match status" value="1"/>
</dbReference>
<feature type="transmembrane region" description="Helical" evidence="2">
    <location>
        <begin position="7"/>
        <end position="24"/>
    </location>
</feature>
<dbReference type="PROSITE" id="PS51142">
    <property type="entry name" value="NAS"/>
    <property type="match status" value="1"/>
</dbReference>
<keyword evidence="2" id="KW-0812">Transmembrane</keyword>
<dbReference type="GO" id="GO:0030410">
    <property type="term" value="F:nicotianamine synthase activity"/>
    <property type="evidence" value="ECO:0007669"/>
    <property type="project" value="InterPro"/>
</dbReference>
<evidence type="ECO:0000313" key="5">
    <source>
        <dbReference type="EMBL" id="USP76254.1"/>
    </source>
</evidence>
<dbReference type="PANTHER" id="PTHR22642:SF2">
    <property type="entry name" value="PROTEIN LONG AFTER FAR-RED 3"/>
    <property type="match status" value="1"/>
</dbReference>
<dbReference type="InterPro" id="IPR032466">
    <property type="entry name" value="Metal_Hydrolase"/>
</dbReference>
<proteinExistence type="inferred from homology"/>
<dbReference type="VEuPathDB" id="FungiDB:yc1106_03528"/>
<dbReference type="Pfam" id="PF03059">
    <property type="entry name" value="NAS"/>
    <property type="match status" value="1"/>
</dbReference>
<dbReference type="SUPFAM" id="SSF51338">
    <property type="entry name" value="Composite domain of metallo-dependent hydrolases"/>
    <property type="match status" value="1"/>
</dbReference>
<dbReference type="GO" id="GO:0030418">
    <property type="term" value="P:nicotianamine biosynthetic process"/>
    <property type="evidence" value="ECO:0007669"/>
    <property type="project" value="InterPro"/>
</dbReference>
<dbReference type="Proteomes" id="UP001056012">
    <property type="component" value="Chromosome 2"/>
</dbReference>
<dbReference type="CDD" id="cd01300">
    <property type="entry name" value="YtcJ_like"/>
    <property type="match status" value="1"/>
</dbReference>
<dbReference type="EMBL" id="CP089275">
    <property type="protein sequence ID" value="USP76254.1"/>
    <property type="molecule type" value="Genomic_DNA"/>
</dbReference>
<protein>
    <submittedName>
        <fullName evidence="5">Nicotianamine synthase</fullName>
    </submittedName>
</protein>
<name>A0A9Q9DS07_CURCL</name>
<dbReference type="InterPro" id="IPR013108">
    <property type="entry name" value="Amidohydro_3"/>
</dbReference>
<dbReference type="Gene3D" id="3.20.20.140">
    <property type="entry name" value="Metal-dependent hydrolases"/>
    <property type="match status" value="1"/>
</dbReference>
<evidence type="ECO:0000256" key="1">
    <source>
        <dbReference type="ARBA" id="ARBA00007009"/>
    </source>
</evidence>
<reference evidence="5" key="1">
    <citation type="submission" date="2021-12" db="EMBL/GenBank/DDBJ databases">
        <title>Curvularia clavata genome.</title>
        <authorList>
            <person name="Cao Y."/>
        </authorList>
    </citation>
    <scope>NUCLEOTIDE SEQUENCE</scope>
    <source>
        <strain evidence="5">Yc1106</strain>
    </source>
</reference>
<dbReference type="InterPro" id="IPR033932">
    <property type="entry name" value="YtcJ-like"/>
</dbReference>
<feature type="signal peptide" evidence="3">
    <location>
        <begin position="1"/>
        <end position="17"/>
    </location>
</feature>
<evidence type="ECO:0000313" key="6">
    <source>
        <dbReference type="Proteomes" id="UP001056012"/>
    </source>
</evidence>
<dbReference type="InterPro" id="IPR029063">
    <property type="entry name" value="SAM-dependent_MTases_sf"/>
</dbReference>
<feature type="chain" id="PRO_5040291481" evidence="3">
    <location>
        <begin position="18"/>
        <end position="867"/>
    </location>
</feature>
<evidence type="ECO:0000259" key="4">
    <source>
        <dbReference type="Pfam" id="PF07969"/>
    </source>
</evidence>
<evidence type="ECO:0000256" key="2">
    <source>
        <dbReference type="SAM" id="Phobius"/>
    </source>
</evidence>
<feature type="domain" description="Amidohydrolase 3" evidence="4">
    <location>
        <begin position="77"/>
        <end position="546"/>
    </location>
</feature>
<dbReference type="OrthoDB" id="3501663at2759"/>
<sequence length="867" mass="97331">MSSINAYYWLFLPIVLAALIYQFGPQAFVRQQYCYKSVRTLSPELPDVHCFTVHDGKFSSVYSGDAASEKTKEARTGYVYPGFWDGHGHLMQFGESLDSVSLFGASSMAEVHQKLLEYKTKRSEKGTADEWLRGVGWDQAHFGRWPTSSDLEISQMFQDLYVMLDRVDVHCIWVSDKVLDLLPSPLPDVPGGEIPAKGVFCDNAMDIVLEHYPKPGKERKTKFIKAAMAELNRHGIVGMHDAGVVPEDLKLYQELANDGDWTVRVNAMIECPVRNTVCWDAAERFSMPNGKLQVKSVKLFADGALGSWGSAMIEPYSDKPTSSGSLLVNATTLSQVTYAWLSNMYQVNIHAIGDLANRLAIDALEMALEIWCLGAGPHECQVHRRVRIEHAQIIHPDDQLRMKQLGIIPSIQPTHATSDMGYAESRLGLQRTKDEAYRMRSLLPLRLVLGSDFPVEPPSILEGIYAAMTRRSPRTGLDQNGGKDGWYPEETLSFDQALEGFTLNPAYAAFLEKEAGKIEVGMFADWVVFDEELETMDVEALHMAITKQTSNTDLPEATTLAEALEVMSLTTPSTRSSAHQLFSEIRDIYTTLTELSSLAPSETVNTLLTRLVNLCVAPYSTEFTTYFFKIQGAEELCERLRSICSTAESELEKYYVEQMLENLRENPSSRGFLEIYPYLENYWYQTQLEASIMKPFCVSFPPLSIAFIGSGPLPLTSLFFTHHFPDVKIYNIDGDGDAIDLSADLCRRMDMRDRMVFVQEDANNPSTGADWMKSEIVFLAALVGTDTKSKLDILRNLAPKLRPGCLIIARSARGMRNVLYPVLELSEDFEAAGLQIMAEVHPWTEVVNSSVVFRVKHRRRAWTFLAG</sequence>
<dbReference type="GO" id="GO:0016810">
    <property type="term" value="F:hydrolase activity, acting on carbon-nitrogen (but not peptide) bonds"/>
    <property type="evidence" value="ECO:0007669"/>
    <property type="project" value="InterPro"/>
</dbReference>
<evidence type="ECO:0000256" key="3">
    <source>
        <dbReference type="SAM" id="SignalP"/>
    </source>
</evidence>
<dbReference type="InterPro" id="IPR011059">
    <property type="entry name" value="Metal-dep_hydrolase_composite"/>
</dbReference>
<comment type="similarity">
    <text evidence="1">Belongs to the nicotianamine synthase (NAS)-like family.</text>
</comment>
<dbReference type="PANTHER" id="PTHR22642">
    <property type="entry name" value="IMIDAZOLONEPROPIONASE"/>
    <property type="match status" value="1"/>
</dbReference>
<keyword evidence="3" id="KW-0732">Signal</keyword>
<keyword evidence="6" id="KW-1185">Reference proteome</keyword>
<dbReference type="SUPFAM" id="SSF51556">
    <property type="entry name" value="Metallo-dependent hydrolases"/>
    <property type="match status" value="1"/>
</dbReference>
<dbReference type="Gene3D" id="2.30.40.10">
    <property type="entry name" value="Urease, subunit C, domain 1"/>
    <property type="match status" value="1"/>
</dbReference>
<dbReference type="Gene3D" id="3.10.310.70">
    <property type="match status" value="1"/>
</dbReference>